<dbReference type="EMBL" id="SLWU01000004">
    <property type="protein sequence ID" value="TCO67937.1"/>
    <property type="molecule type" value="Genomic_DNA"/>
</dbReference>
<proteinExistence type="predicted"/>
<accession>A0A4R2K7S5</accession>
<comment type="caution">
    <text evidence="1">The sequence shown here is derived from an EMBL/GenBank/DDBJ whole genome shotgun (WGS) entry which is preliminary data.</text>
</comment>
<organism evidence="1 2">
    <name type="scientific">Caldanaerobacter subterraneus</name>
    <dbReference type="NCBI Taxonomy" id="911092"/>
    <lineage>
        <taxon>Bacteria</taxon>
        <taxon>Bacillati</taxon>
        <taxon>Bacillota</taxon>
        <taxon>Clostridia</taxon>
        <taxon>Thermoanaerobacterales</taxon>
        <taxon>Thermoanaerobacteraceae</taxon>
        <taxon>Caldanaerobacter</taxon>
    </lineage>
</organism>
<dbReference type="AlphaFoldDB" id="A0A4R2K7S5"/>
<evidence type="ECO:0000313" key="2">
    <source>
        <dbReference type="Proteomes" id="UP000294886"/>
    </source>
</evidence>
<evidence type="ECO:0000313" key="1">
    <source>
        <dbReference type="EMBL" id="TCO67937.1"/>
    </source>
</evidence>
<gene>
    <name evidence="1" type="ORF">EV203_10420</name>
</gene>
<protein>
    <submittedName>
        <fullName evidence="1">Uncharacterized protein</fullName>
    </submittedName>
</protein>
<name>A0A4R2K7S5_9THEO</name>
<reference evidence="1 2" key="1">
    <citation type="submission" date="2019-03" db="EMBL/GenBank/DDBJ databases">
        <title>Genomic Encyclopedia of Type Strains, Phase IV (KMG-IV): sequencing the most valuable type-strain genomes for metagenomic binning, comparative biology and taxonomic classification.</title>
        <authorList>
            <person name="Goeker M."/>
        </authorList>
    </citation>
    <scope>NUCLEOTIDE SEQUENCE [LARGE SCALE GENOMIC DNA]</scope>
    <source>
        <strain evidence="1 2">DSM 13054</strain>
    </source>
</reference>
<sequence length="37" mass="4418">MPERIERLLEVFPKALENLKKDIEKFVNEMESIIGEE</sequence>
<dbReference type="Proteomes" id="UP000294886">
    <property type="component" value="Unassembled WGS sequence"/>
</dbReference>